<keyword evidence="2" id="KW-1185">Reference proteome</keyword>
<evidence type="ECO:0000313" key="2">
    <source>
        <dbReference type="Proteomes" id="UP000007875"/>
    </source>
</evidence>
<evidence type="ECO:0000313" key="1">
    <source>
        <dbReference type="Ensembl" id="ENSCSAVP00000003475.1"/>
    </source>
</evidence>
<dbReference type="Proteomes" id="UP000007875">
    <property type="component" value="Unassembled WGS sequence"/>
</dbReference>
<dbReference type="InParanoid" id="H2YDS7"/>
<accession>H2YDS7</accession>
<dbReference type="HOGENOM" id="CLU_2960033_0_0_1"/>
<sequence length="59" mass="7056">MSYLAYSSFHIKLHFYNVKHANAYLTFTTRKYWFTGYIHLFGNAAYATIFHINHSYLIS</sequence>
<proteinExistence type="predicted"/>
<reference evidence="1" key="2">
    <citation type="submission" date="2025-08" db="UniProtKB">
        <authorList>
            <consortium name="Ensembl"/>
        </authorList>
    </citation>
    <scope>IDENTIFICATION</scope>
</reference>
<protein>
    <recommendedName>
        <fullName evidence="3">Peptidase S54 rhomboid domain-containing protein</fullName>
    </recommendedName>
</protein>
<dbReference type="Ensembl" id="ENSCSAVT00000003528.1">
    <property type="protein sequence ID" value="ENSCSAVP00000003475.1"/>
    <property type="gene ID" value="ENSCSAVG00000002064.1"/>
</dbReference>
<reference evidence="2" key="1">
    <citation type="submission" date="2003-08" db="EMBL/GenBank/DDBJ databases">
        <authorList>
            <person name="Birren B."/>
            <person name="Nusbaum C."/>
            <person name="Abebe A."/>
            <person name="Abouelleil A."/>
            <person name="Adekoya E."/>
            <person name="Ait-zahra M."/>
            <person name="Allen N."/>
            <person name="Allen T."/>
            <person name="An P."/>
            <person name="Anderson M."/>
            <person name="Anderson S."/>
            <person name="Arachchi H."/>
            <person name="Armbruster J."/>
            <person name="Bachantsang P."/>
            <person name="Baldwin J."/>
            <person name="Barry A."/>
            <person name="Bayul T."/>
            <person name="Blitshsteyn B."/>
            <person name="Bloom T."/>
            <person name="Blye J."/>
            <person name="Boguslavskiy L."/>
            <person name="Borowsky M."/>
            <person name="Boukhgalter B."/>
            <person name="Brunache A."/>
            <person name="Butler J."/>
            <person name="Calixte N."/>
            <person name="Calvo S."/>
            <person name="Camarata J."/>
            <person name="Campo K."/>
            <person name="Chang J."/>
            <person name="Cheshatsang Y."/>
            <person name="Citroen M."/>
            <person name="Collymore A."/>
            <person name="Considine T."/>
            <person name="Cook A."/>
            <person name="Cooke P."/>
            <person name="Corum B."/>
            <person name="Cuomo C."/>
            <person name="David R."/>
            <person name="Dawoe T."/>
            <person name="Degray S."/>
            <person name="Dodge S."/>
            <person name="Dooley K."/>
            <person name="Dorje P."/>
            <person name="Dorjee K."/>
            <person name="Dorris L."/>
            <person name="Duffey N."/>
            <person name="Dupes A."/>
            <person name="Elkins T."/>
            <person name="Engels R."/>
            <person name="Erickson J."/>
            <person name="Farina A."/>
            <person name="Faro S."/>
            <person name="Ferreira P."/>
            <person name="Fischer H."/>
            <person name="Fitzgerald M."/>
            <person name="Foley K."/>
            <person name="Gage D."/>
            <person name="Galagan J."/>
            <person name="Gearin G."/>
            <person name="Gnerre S."/>
            <person name="Gnirke A."/>
            <person name="Goyette A."/>
            <person name="Graham J."/>
            <person name="Grandbois E."/>
            <person name="Gyaltsen K."/>
            <person name="Hafez N."/>
            <person name="Hagopian D."/>
            <person name="Hagos B."/>
            <person name="Hall J."/>
            <person name="Hatcher B."/>
            <person name="Heller A."/>
            <person name="Higgins H."/>
            <person name="Honan T."/>
            <person name="Horn A."/>
            <person name="Houde N."/>
            <person name="Hughes L."/>
            <person name="Hulme W."/>
            <person name="Husby E."/>
            <person name="Iliev I."/>
            <person name="Jaffe D."/>
            <person name="Jones C."/>
            <person name="Kamal M."/>
            <person name="Kamat A."/>
            <person name="Kamvysselis M."/>
            <person name="Karlsson E."/>
            <person name="Kells C."/>
            <person name="Kieu A."/>
            <person name="Kisner P."/>
            <person name="Kodira C."/>
            <person name="Kulbokas E."/>
            <person name="Labutti K."/>
            <person name="Lama D."/>
            <person name="Landers T."/>
            <person name="Leger J."/>
            <person name="Levine S."/>
            <person name="Lewis D."/>
            <person name="Lewis T."/>
            <person name="Lindblad-toh K."/>
            <person name="Liu X."/>
            <person name="Lokyitsang T."/>
            <person name="Lokyitsang Y."/>
            <person name="Lucien O."/>
            <person name="Lui A."/>
            <person name="Ma L.J."/>
            <person name="Mabbitt R."/>
            <person name="Macdonald J."/>
            <person name="Maclean C."/>
            <person name="Major J."/>
            <person name="Manning J."/>
            <person name="Marabella R."/>
            <person name="Maru K."/>
            <person name="Matthews C."/>
            <person name="Mauceli E."/>
            <person name="Mccarthy M."/>
            <person name="Mcdonough S."/>
            <person name="Mcghee T."/>
            <person name="Meldrim J."/>
            <person name="Meneus L."/>
            <person name="Mesirov J."/>
            <person name="Mihalev A."/>
            <person name="Mihova T."/>
            <person name="Mikkelsen T."/>
            <person name="Mlenga V."/>
            <person name="Moru K."/>
            <person name="Mozes J."/>
            <person name="Mulrain L."/>
            <person name="Munson G."/>
            <person name="Naylor J."/>
            <person name="Newes C."/>
            <person name="Nguyen C."/>
            <person name="Nguyen N."/>
            <person name="Nguyen T."/>
            <person name="Nicol R."/>
            <person name="Nielsen C."/>
            <person name="Nizzari M."/>
            <person name="Norbu C."/>
            <person name="Norbu N."/>
            <person name="O'donnell P."/>
            <person name="Okoawo O."/>
            <person name="O'leary S."/>
            <person name="Omotosho B."/>
            <person name="O'neill K."/>
            <person name="Osman S."/>
            <person name="Parker S."/>
            <person name="Perrin D."/>
            <person name="Phunkhang P."/>
            <person name="Piqani B."/>
            <person name="Purcell S."/>
            <person name="Rachupka T."/>
            <person name="Ramasamy U."/>
            <person name="Rameau R."/>
            <person name="Ray V."/>
            <person name="Raymond C."/>
            <person name="Retta R."/>
            <person name="Richardson S."/>
            <person name="Rise C."/>
            <person name="Rodriguez J."/>
            <person name="Rogers J."/>
            <person name="Rogov P."/>
            <person name="Rutman M."/>
            <person name="Schupbach R."/>
            <person name="Seaman C."/>
            <person name="Settipalli S."/>
            <person name="Sharpe T."/>
            <person name="Sheridan J."/>
            <person name="Sherpa N."/>
            <person name="Shi J."/>
            <person name="Smirnov S."/>
            <person name="Smith C."/>
            <person name="Sougnez C."/>
            <person name="Spencer B."/>
            <person name="Stalker J."/>
            <person name="Stange-thomann N."/>
            <person name="Stavropoulos S."/>
            <person name="Stetson K."/>
            <person name="Stone C."/>
            <person name="Stone S."/>
            <person name="Stubbs M."/>
            <person name="Talamas J."/>
            <person name="Tchuinga P."/>
            <person name="Tenzing P."/>
            <person name="Tesfaye S."/>
            <person name="Theodore J."/>
            <person name="Thoulutsang Y."/>
            <person name="Topham K."/>
            <person name="Towey S."/>
            <person name="Tsamla T."/>
            <person name="Tsomo N."/>
            <person name="Vallee D."/>
            <person name="Vassiliev H."/>
            <person name="Venkataraman V."/>
            <person name="Vinson J."/>
            <person name="Vo A."/>
            <person name="Wade C."/>
            <person name="Wang S."/>
            <person name="Wangchuk T."/>
            <person name="Wangdi T."/>
            <person name="Whittaker C."/>
            <person name="Wilkinson J."/>
            <person name="Wu Y."/>
            <person name="Wyman D."/>
            <person name="Yadav S."/>
            <person name="Yang S."/>
            <person name="Yang X."/>
            <person name="Yeager S."/>
            <person name="Yee E."/>
            <person name="Young G."/>
            <person name="Zainoun J."/>
            <person name="Zembeck L."/>
            <person name="Zimmer A."/>
            <person name="Zody M."/>
            <person name="Lander E."/>
        </authorList>
    </citation>
    <scope>NUCLEOTIDE SEQUENCE [LARGE SCALE GENOMIC DNA]</scope>
</reference>
<organism evidence="1 2">
    <name type="scientific">Ciona savignyi</name>
    <name type="common">Pacific transparent sea squirt</name>
    <dbReference type="NCBI Taxonomy" id="51511"/>
    <lineage>
        <taxon>Eukaryota</taxon>
        <taxon>Metazoa</taxon>
        <taxon>Chordata</taxon>
        <taxon>Tunicata</taxon>
        <taxon>Ascidiacea</taxon>
        <taxon>Phlebobranchia</taxon>
        <taxon>Cionidae</taxon>
        <taxon>Ciona</taxon>
    </lineage>
</organism>
<evidence type="ECO:0008006" key="3">
    <source>
        <dbReference type="Google" id="ProtNLM"/>
    </source>
</evidence>
<name>H2YDS7_CIOSA</name>
<reference evidence="1" key="3">
    <citation type="submission" date="2025-09" db="UniProtKB">
        <authorList>
            <consortium name="Ensembl"/>
        </authorList>
    </citation>
    <scope>IDENTIFICATION</scope>
</reference>
<dbReference type="AlphaFoldDB" id="H2YDS7"/>